<sequence length="42" mass="4549">MSGLLPPGLAIAEALFLILTAGFTSMLTLRMLWLAFEALQLI</sequence>
<keyword evidence="1" id="KW-0472">Membrane</keyword>
<dbReference type="Proteomes" id="UP000629025">
    <property type="component" value="Unassembled WGS sequence"/>
</dbReference>
<dbReference type="EMBL" id="BMIJ01000013">
    <property type="protein sequence ID" value="GGC11930.1"/>
    <property type="molecule type" value="Genomic_DNA"/>
</dbReference>
<feature type="transmembrane region" description="Helical" evidence="1">
    <location>
        <begin position="14"/>
        <end position="36"/>
    </location>
</feature>
<keyword evidence="1" id="KW-1133">Transmembrane helix</keyword>
<keyword evidence="1" id="KW-0812">Transmembrane</keyword>
<organism evidence="2 3">
    <name type="scientific">Marinobacterium zhoushanense</name>
    <dbReference type="NCBI Taxonomy" id="1679163"/>
    <lineage>
        <taxon>Bacteria</taxon>
        <taxon>Pseudomonadati</taxon>
        <taxon>Pseudomonadota</taxon>
        <taxon>Gammaproteobacteria</taxon>
        <taxon>Oceanospirillales</taxon>
        <taxon>Oceanospirillaceae</taxon>
        <taxon>Marinobacterium</taxon>
    </lineage>
</organism>
<evidence type="ECO:0000256" key="1">
    <source>
        <dbReference type="SAM" id="Phobius"/>
    </source>
</evidence>
<comment type="caution">
    <text evidence="2">The sequence shown here is derived from an EMBL/GenBank/DDBJ whole genome shotgun (WGS) entry which is preliminary data.</text>
</comment>
<evidence type="ECO:0000313" key="2">
    <source>
        <dbReference type="EMBL" id="GGC11930.1"/>
    </source>
</evidence>
<name>A0ABQ1KVW9_9GAMM</name>
<keyword evidence="3" id="KW-1185">Reference proteome</keyword>
<reference evidence="3" key="1">
    <citation type="journal article" date="2019" name="Int. J. Syst. Evol. Microbiol.">
        <title>The Global Catalogue of Microorganisms (GCM) 10K type strain sequencing project: providing services to taxonomists for standard genome sequencing and annotation.</title>
        <authorList>
            <consortium name="The Broad Institute Genomics Platform"/>
            <consortium name="The Broad Institute Genome Sequencing Center for Infectious Disease"/>
            <person name="Wu L."/>
            <person name="Ma J."/>
        </authorList>
    </citation>
    <scope>NUCLEOTIDE SEQUENCE [LARGE SCALE GENOMIC DNA]</scope>
    <source>
        <strain evidence="3">CGMCC 1.15341</strain>
    </source>
</reference>
<dbReference type="RefSeq" id="WP_268235839.1">
    <property type="nucleotide sequence ID" value="NZ_BMIJ01000013.1"/>
</dbReference>
<protein>
    <submittedName>
        <fullName evidence="2">Uncharacterized protein</fullName>
    </submittedName>
</protein>
<accession>A0ABQ1KVW9</accession>
<gene>
    <name evidence="2" type="ORF">GCM10011352_42970</name>
</gene>
<evidence type="ECO:0000313" key="3">
    <source>
        <dbReference type="Proteomes" id="UP000629025"/>
    </source>
</evidence>
<proteinExistence type="predicted"/>